<dbReference type="PROSITE" id="PS50082">
    <property type="entry name" value="WD_REPEATS_2"/>
    <property type="match status" value="5"/>
</dbReference>
<feature type="repeat" description="WD" evidence="4">
    <location>
        <begin position="502"/>
        <end position="543"/>
    </location>
</feature>
<dbReference type="Gene3D" id="2.130.10.10">
    <property type="entry name" value="YVTN repeat-like/Quinoprotein amine dehydrogenase"/>
    <property type="match status" value="3"/>
</dbReference>
<dbReference type="InterPro" id="IPR007148">
    <property type="entry name" value="SSU_processome_Utp12"/>
</dbReference>
<feature type="repeat" description="WD" evidence="4">
    <location>
        <begin position="586"/>
        <end position="617"/>
    </location>
</feature>
<reference evidence="6 7" key="1">
    <citation type="submission" date="2016-11" db="EMBL/GenBank/DDBJ databases">
        <title>The macronuclear genome of Stentor coeruleus: a giant cell with tiny introns.</title>
        <authorList>
            <person name="Slabodnick M."/>
            <person name="Ruby J.G."/>
            <person name="Reiff S.B."/>
            <person name="Swart E.C."/>
            <person name="Gosai S."/>
            <person name="Prabakaran S."/>
            <person name="Witkowska E."/>
            <person name="Larue G.E."/>
            <person name="Fisher S."/>
            <person name="Freeman R.M."/>
            <person name="Gunawardena J."/>
            <person name="Chu W."/>
            <person name="Stover N.A."/>
            <person name="Gregory B.D."/>
            <person name="Nowacki M."/>
            <person name="Derisi J."/>
            <person name="Roy S.W."/>
            <person name="Marshall W.F."/>
            <person name="Sood P."/>
        </authorList>
    </citation>
    <scope>NUCLEOTIDE SEQUENCE [LARGE SCALE GENOMIC DNA]</scope>
    <source>
        <strain evidence="6">WM001</strain>
    </source>
</reference>
<evidence type="ECO:0000259" key="5">
    <source>
        <dbReference type="Pfam" id="PF04003"/>
    </source>
</evidence>
<dbReference type="GO" id="GO:0032040">
    <property type="term" value="C:small-subunit processome"/>
    <property type="evidence" value="ECO:0007669"/>
    <property type="project" value="TreeGrafter"/>
</dbReference>
<dbReference type="EMBL" id="MPUH01000168">
    <property type="protein sequence ID" value="OMJ87787.1"/>
    <property type="molecule type" value="Genomic_DNA"/>
</dbReference>
<dbReference type="InterPro" id="IPR051570">
    <property type="entry name" value="TBC1_cilium_biogenesis"/>
</dbReference>
<dbReference type="PANTHER" id="PTHR19853:SF0">
    <property type="entry name" value="WD REPEAT-CONTAINING PROTEIN 3"/>
    <property type="match status" value="1"/>
</dbReference>
<evidence type="ECO:0000256" key="2">
    <source>
        <dbReference type="ARBA" id="ARBA00022737"/>
    </source>
</evidence>
<keyword evidence="1 4" id="KW-0853">WD repeat</keyword>
<dbReference type="InterPro" id="IPR015943">
    <property type="entry name" value="WD40/YVTN_repeat-like_dom_sf"/>
</dbReference>
<dbReference type="Pfam" id="PF04003">
    <property type="entry name" value="Utp12"/>
    <property type="match status" value="1"/>
</dbReference>
<name>A0A1R2CFI4_9CILI</name>
<feature type="repeat" description="WD" evidence="4">
    <location>
        <begin position="133"/>
        <end position="162"/>
    </location>
</feature>
<dbReference type="PRINTS" id="PR00320">
    <property type="entry name" value="GPROTEINBRPT"/>
</dbReference>
<dbReference type="GO" id="GO:0030515">
    <property type="term" value="F:snoRNA binding"/>
    <property type="evidence" value="ECO:0007669"/>
    <property type="project" value="TreeGrafter"/>
</dbReference>
<evidence type="ECO:0000256" key="1">
    <source>
        <dbReference type="ARBA" id="ARBA00022574"/>
    </source>
</evidence>
<evidence type="ECO:0000256" key="4">
    <source>
        <dbReference type="PROSITE-ProRule" id="PRU00221"/>
    </source>
</evidence>
<organism evidence="6 7">
    <name type="scientific">Stentor coeruleus</name>
    <dbReference type="NCBI Taxonomy" id="5963"/>
    <lineage>
        <taxon>Eukaryota</taxon>
        <taxon>Sar</taxon>
        <taxon>Alveolata</taxon>
        <taxon>Ciliophora</taxon>
        <taxon>Postciliodesmatophora</taxon>
        <taxon>Heterotrichea</taxon>
        <taxon>Heterotrichida</taxon>
        <taxon>Stentoridae</taxon>
        <taxon>Stentor</taxon>
    </lineage>
</organism>
<dbReference type="AlphaFoldDB" id="A0A1R2CFI4"/>
<dbReference type="OrthoDB" id="338608at2759"/>
<dbReference type="GO" id="GO:0034388">
    <property type="term" value="C:Pwp2p-containing subcomplex of 90S preribosome"/>
    <property type="evidence" value="ECO:0007669"/>
    <property type="project" value="TreeGrafter"/>
</dbReference>
<sequence>MAKSYYAFEKKDCFGDISGLAGSVFSNDDKFLISAGSSSLTHWNIRKQEIVYKNSYNSPITSLALKNFLALGFRNGKIIIYTLDHIVNNSFEGHESSVSALCFSNDSLTLYSGSFDTTIIIWDIVGDCAIRRLQGHRDAVTSLFINESLFSCSRDKMIKEWDNDMCISTLISPGEVWGVCKVDKRIYGACEKFIRVWEDGQELGVLERGDGKRPKSLQFFGDLIAVCSAEKLEIWRLRGQKEVEKKLKRRRKRNRNQDLVLQLQDQYEKIVSYKSFEKINTFAFSHKHLKSKTHEHGVLITLSLSSNSLEVYFLQYNLEKMLKTPCDFTIKTQISHEGHRSAARTLSLSANNDFLLSGSAESVKIWDVASEKCTMHIESAYCLCSAWFPGDKYIAVGCKNGEIQVFDILSCEKVVEKKGHVGSVWACDVIGETLLTGGADYMLKFWFLDLGALKLKCKEKIRLKDEILAVKFSPNRKYVCAALLDSTIQVLYADSKKLLFSLYSHKLPVTAFDISYDSMLLVSGSSDKNIKIWGMDFGDLHKSIIAHEQPITDVVCVPETHFCFTAGRDFVIKYWDLDTREVIQVLKGHTSEIWNLALSTNGDFIISTSNDLTFFIWTQTDTQLFLSEQKELQIEETAKLEDFGIQKSTKESTLLTHASAETLKSGEALIESLEICTQYREHMENGGSALPPPHFGGKDEYAFILKQLQSIPSQYLDSVMYLLPYNYSLELFRFLENYLDQGIETELVAKTVLLLVKVHENALVTSIWANEKWFLALDRVKEKIRMRTQEYRDLIGRNVAAARFIIKEIS</sequence>
<evidence type="ECO:0000313" key="6">
    <source>
        <dbReference type="EMBL" id="OMJ87787.1"/>
    </source>
</evidence>
<dbReference type="InterPro" id="IPR020472">
    <property type="entry name" value="WD40_PAC1"/>
</dbReference>
<keyword evidence="2" id="KW-0677">Repeat</keyword>
<keyword evidence="7" id="KW-1185">Reference proteome</keyword>
<dbReference type="PANTHER" id="PTHR19853">
    <property type="entry name" value="WD REPEAT CONTAINING PROTEIN 3 WDR3"/>
    <property type="match status" value="1"/>
</dbReference>
<proteinExistence type="inferred from homology"/>
<dbReference type="Pfam" id="PF00400">
    <property type="entry name" value="WD40"/>
    <property type="match status" value="2"/>
</dbReference>
<comment type="similarity">
    <text evidence="3">Belongs to the WD repeat WDR3/UTP12 family.</text>
</comment>
<dbReference type="CDD" id="cd00200">
    <property type="entry name" value="WD40"/>
    <property type="match status" value="1"/>
</dbReference>
<comment type="caution">
    <text evidence="6">The sequence shown here is derived from an EMBL/GenBank/DDBJ whole genome shotgun (WGS) entry which is preliminary data.</text>
</comment>
<protein>
    <recommendedName>
        <fullName evidence="5">Small-subunit processome Utp12 domain-containing protein</fullName>
    </recommendedName>
</protein>
<dbReference type="GO" id="GO:0030490">
    <property type="term" value="P:maturation of SSU-rRNA"/>
    <property type="evidence" value="ECO:0007669"/>
    <property type="project" value="TreeGrafter"/>
</dbReference>
<dbReference type="InterPro" id="IPR036322">
    <property type="entry name" value="WD40_repeat_dom_sf"/>
</dbReference>
<dbReference type="PROSITE" id="PS50294">
    <property type="entry name" value="WD_REPEATS_REGION"/>
    <property type="match status" value="3"/>
</dbReference>
<dbReference type="SMART" id="SM00320">
    <property type="entry name" value="WD40"/>
    <property type="match status" value="12"/>
</dbReference>
<accession>A0A1R2CFI4</accession>
<dbReference type="SUPFAM" id="SSF50978">
    <property type="entry name" value="WD40 repeat-like"/>
    <property type="match status" value="2"/>
</dbReference>
<feature type="repeat" description="WD" evidence="4">
    <location>
        <begin position="544"/>
        <end position="585"/>
    </location>
</feature>
<feature type="repeat" description="WD" evidence="4">
    <location>
        <begin position="91"/>
        <end position="124"/>
    </location>
</feature>
<dbReference type="Proteomes" id="UP000187209">
    <property type="component" value="Unassembled WGS sequence"/>
</dbReference>
<evidence type="ECO:0000256" key="3">
    <source>
        <dbReference type="ARBA" id="ARBA00038229"/>
    </source>
</evidence>
<dbReference type="InterPro" id="IPR019775">
    <property type="entry name" value="WD40_repeat_CS"/>
</dbReference>
<evidence type="ECO:0000313" key="7">
    <source>
        <dbReference type="Proteomes" id="UP000187209"/>
    </source>
</evidence>
<gene>
    <name evidence="6" type="ORF">SteCoe_10434</name>
</gene>
<dbReference type="Pfam" id="PF25172">
    <property type="entry name" value="Beta-prop_WDR3_2nd"/>
    <property type="match status" value="1"/>
</dbReference>
<dbReference type="PROSITE" id="PS00678">
    <property type="entry name" value="WD_REPEATS_1"/>
    <property type="match status" value="1"/>
</dbReference>
<feature type="domain" description="Small-subunit processome Utp12" evidence="5">
    <location>
        <begin position="705"/>
        <end position="805"/>
    </location>
</feature>
<dbReference type="InterPro" id="IPR001680">
    <property type="entry name" value="WD40_rpt"/>
</dbReference>